<evidence type="ECO:0000313" key="1">
    <source>
        <dbReference type="EMBL" id="QTD48702.1"/>
    </source>
</evidence>
<dbReference type="EMBL" id="CP071793">
    <property type="protein sequence ID" value="QTD48702.1"/>
    <property type="molecule type" value="Genomic_DNA"/>
</dbReference>
<keyword evidence="2" id="KW-1185">Reference proteome</keyword>
<gene>
    <name evidence="1" type="ORF">J3U87_24235</name>
</gene>
<dbReference type="AlphaFoldDB" id="A0A8A4THQ8"/>
<sequence length="226" mass="25759">MTSIALPDDKEASLWLEQIAKKLGAGLPRKFPLFQRINNHLHAPAWLGQGSDDPLTLIYHHQVDVFERGRLVWGNLVQAHSLLFSPGGGNHPMVVVYQLDPPVLQTFARGLRVAETLFELRRRQVDHPAGARLADMLNDEHRHYFQVTVPASVLPSPDAGRQFACSTLVLHREHLPVGYLVVNWFPLLIQTHRPFAGVVVPHWYWPDAMVERWYQTDEAHFHEADA</sequence>
<organism evidence="1 2">
    <name type="scientific">Sulfidibacter corallicola</name>
    <dbReference type="NCBI Taxonomy" id="2818388"/>
    <lineage>
        <taxon>Bacteria</taxon>
        <taxon>Pseudomonadati</taxon>
        <taxon>Acidobacteriota</taxon>
        <taxon>Holophagae</taxon>
        <taxon>Acanthopleuribacterales</taxon>
        <taxon>Acanthopleuribacteraceae</taxon>
        <taxon>Sulfidibacter</taxon>
    </lineage>
</organism>
<proteinExistence type="predicted"/>
<dbReference type="Proteomes" id="UP000663929">
    <property type="component" value="Chromosome"/>
</dbReference>
<accession>A0A8A4THQ8</accession>
<name>A0A8A4THQ8_SULCO</name>
<dbReference type="RefSeq" id="WP_237378353.1">
    <property type="nucleotide sequence ID" value="NZ_CP071793.1"/>
</dbReference>
<protein>
    <submittedName>
        <fullName evidence="1">Uncharacterized protein</fullName>
    </submittedName>
</protein>
<evidence type="ECO:0000313" key="2">
    <source>
        <dbReference type="Proteomes" id="UP000663929"/>
    </source>
</evidence>
<dbReference type="KEGG" id="scor:J3U87_24235"/>
<reference evidence="1" key="1">
    <citation type="submission" date="2021-03" db="EMBL/GenBank/DDBJ databases">
        <title>Acanthopleuribacteraceae sp. M133.</title>
        <authorList>
            <person name="Wang G."/>
        </authorList>
    </citation>
    <scope>NUCLEOTIDE SEQUENCE</scope>
    <source>
        <strain evidence="1">M133</strain>
    </source>
</reference>